<dbReference type="PANTHER" id="PTHR33048">
    <property type="entry name" value="PTH11-LIKE INTEGRAL MEMBRANE PROTEIN (AFU_ORTHOLOGUE AFUA_5G11245)"/>
    <property type="match status" value="1"/>
</dbReference>
<accession>A0A8H3J049</accession>
<gene>
    <name evidence="9" type="ORF">ALECFALPRED_007000</name>
</gene>
<comment type="similarity">
    <text evidence="5">Belongs to the SAT4 family.</text>
</comment>
<dbReference type="Pfam" id="PF20684">
    <property type="entry name" value="Fung_rhodopsin"/>
    <property type="match status" value="1"/>
</dbReference>
<comment type="caution">
    <text evidence="9">The sequence shown here is derived from an EMBL/GenBank/DDBJ whole genome shotgun (WGS) entry which is preliminary data.</text>
</comment>
<dbReference type="EMBL" id="CAJPDR010000456">
    <property type="protein sequence ID" value="CAF9936894.1"/>
    <property type="molecule type" value="Genomic_DNA"/>
</dbReference>
<evidence type="ECO:0000313" key="10">
    <source>
        <dbReference type="Proteomes" id="UP000664203"/>
    </source>
</evidence>
<feature type="domain" description="Rhodopsin" evidence="8">
    <location>
        <begin position="27"/>
        <end position="280"/>
    </location>
</feature>
<feature type="transmembrane region" description="Helical" evidence="7">
    <location>
        <begin position="255"/>
        <end position="278"/>
    </location>
</feature>
<evidence type="ECO:0000256" key="3">
    <source>
        <dbReference type="ARBA" id="ARBA00022989"/>
    </source>
</evidence>
<evidence type="ECO:0000256" key="4">
    <source>
        <dbReference type="ARBA" id="ARBA00023136"/>
    </source>
</evidence>
<feature type="transmembrane region" description="Helical" evidence="7">
    <location>
        <begin position="171"/>
        <end position="193"/>
    </location>
</feature>
<dbReference type="GO" id="GO:0016020">
    <property type="term" value="C:membrane"/>
    <property type="evidence" value="ECO:0007669"/>
    <property type="project" value="UniProtKB-SubCell"/>
</dbReference>
<proteinExistence type="inferred from homology"/>
<evidence type="ECO:0000256" key="1">
    <source>
        <dbReference type="ARBA" id="ARBA00004141"/>
    </source>
</evidence>
<evidence type="ECO:0000313" key="9">
    <source>
        <dbReference type="EMBL" id="CAF9936894.1"/>
    </source>
</evidence>
<dbReference type="InterPro" id="IPR052337">
    <property type="entry name" value="SAT4-like"/>
</dbReference>
<dbReference type="PANTHER" id="PTHR33048:SF157">
    <property type="entry name" value="INTEGRAL MEMBRANE PROTEIN"/>
    <property type="match status" value="1"/>
</dbReference>
<evidence type="ECO:0000256" key="7">
    <source>
        <dbReference type="SAM" id="Phobius"/>
    </source>
</evidence>
<feature type="transmembrane region" description="Helical" evidence="7">
    <location>
        <begin position="214"/>
        <end position="235"/>
    </location>
</feature>
<feature type="compositionally biased region" description="Low complexity" evidence="6">
    <location>
        <begin position="298"/>
        <end position="313"/>
    </location>
</feature>
<keyword evidence="10" id="KW-1185">Reference proteome</keyword>
<feature type="transmembrane region" description="Helical" evidence="7">
    <location>
        <begin position="12"/>
        <end position="31"/>
    </location>
</feature>
<feature type="transmembrane region" description="Helical" evidence="7">
    <location>
        <begin position="93"/>
        <end position="114"/>
    </location>
</feature>
<organism evidence="9 10">
    <name type="scientific">Alectoria fallacina</name>
    <dbReference type="NCBI Taxonomy" id="1903189"/>
    <lineage>
        <taxon>Eukaryota</taxon>
        <taxon>Fungi</taxon>
        <taxon>Dikarya</taxon>
        <taxon>Ascomycota</taxon>
        <taxon>Pezizomycotina</taxon>
        <taxon>Lecanoromycetes</taxon>
        <taxon>OSLEUM clade</taxon>
        <taxon>Lecanoromycetidae</taxon>
        <taxon>Lecanorales</taxon>
        <taxon>Lecanorineae</taxon>
        <taxon>Parmeliaceae</taxon>
        <taxon>Alectoria</taxon>
    </lineage>
</organism>
<feature type="transmembrane region" description="Helical" evidence="7">
    <location>
        <begin position="126"/>
        <end position="151"/>
    </location>
</feature>
<dbReference type="InterPro" id="IPR049326">
    <property type="entry name" value="Rhodopsin_dom_fungi"/>
</dbReference>
<evidence type="ECO:0000259" key="8">
    <source>
        <dbReference type="Pfam" id="PF20684"/>
    </source>
</evidence>
<sequence>MSDSSAPSSLDAVCGTFLALSVVTVGLRFYTRSVQKLPLRIDDWAMLPCVFLYLGASIVVFLGVNDKVFGYTTSDFTKIQIAAMAKRSAQMQIAWDILSTCALACIKISAVFFYRRIFCVSGNKTGFSIVTLATATIVFFWLVTFLFLTGFQCGSHFSALWNGSYLQYCTISFPFLYGLVISDLLLDVWILALPVPQIRKLHTTSQRKFAIMGVFLLAFVGLGASIARMAIYVQVLTAGPEALLKYDEEVTLTKGLYFSMLEGGMSLVAVNLPSLSFLMSKKALGFSLHSIRGVFSPYSSASSKRPSASNNASHITSKDVKDSFSTSSRSNLARHTNREMYERFEMHDQGVFDMENWV</sequence>
<keyword evidence="2 7" id="KW-0812">Transmembrane</keyword>
<protein>
    <recommendedName>
        <fullName evidence="8">Rhodopsin domain-containing protein</fullName>
    </recommendedName>
</protein>
<comment type="subcellular location">
    <subcellularLocation>
        <location evidence="1">Membrane</location>
        <topology evidence="1">Multi-pass membrane protein</topology>
    </subcellularLocation>
</comment>
<reference evidence="9" key="1">
    <citation type="submission" date="2021-03" db="EMBL/GenBank/DDBJ databases">
        <authorList>
            <person name="Tagirdzhanova G."/>
        </authorList>
    </citation>
    <scope>NUCLEOTIDE SEQUENCE</scope>
</reference>
<dbReference type="Proteomes" id="UP000664203">
    <property type="component" value="Unassembled WGS sequence"/>
</dbReference>
<feature type="transmembrane region" description="Helical" evidence="7">
    <location>
        <begin position="43"/>
        <end position="64"/>
    </location>
</feature>
<evidence type="ECO:0000256" key="2">
    <source>
        <dbReference type="ARBA" id="ARBA00022692"/>
    </source>
</evidence>
<dbReference type="AlphaFoldDB" id="A0A8H3J049"/>
<evidence type="ECO:0000256" key="6">
    <source>
        <dbReference type="SAM" id="MobiDB-lite"/>
    </source>
</evidence>
<keyword evidence="3 7" id="KW-1133">Transmembrane helix</keyword>
<dbReference type="OrthoDB" id="5393606at2759"/>
<keyword evidence="4 7" id="KW-0472">Membrane</keyword>
<name>A0A8H3J049_9LECA</name>
<feature type="region of interest" description="Disordered" evidence="6">
    <location>
        <begin position="298"/>
        <end position="331"/>
    </location>
</feature>
<evidence type="ECO:0000256" key="5">
    <source>
        <dbReference type="ARBA" id="ARBA00038359"/>
    </source>
</evidence>